<dbReference type="SUPFAM" id="SSF81301">
    <property type="entry name" value="Nucleotidyltransferase"/>
    <property type="match status" value="1"/>
</dbReference>
<organism evidence="4 5">
    <name type="scientific">Comamonas odontotermitis</name>
    <dbReference type="NCBI Taxonomy" id="379895"/>
    <lineage>
        <taxon>Bacteria</taxon>
        <taxon>Pseudomonadati</taxon>
        <taxon>Pseudomonadota</taxon>
        <taxon>Betaproteobacteria</taxon>
        <taxon>Burkholderiales</taxon>
        <taxon>Comamonadaceae</taxon>
        <taxon>Comamonas</taxon>
    </lineage>
</organism>
<comment type="caution">
    <text evidence="4">The sequence shown here is derived from an EMBL/GenBank/DDBJ whole genome shotgun (WGS) entry which is preliminary data.</text>
</comment>
<dbReference type="CDD" id="cd05399">
    <property type="entry name" value="NT_Rel-Spo_like"/>
    <property type="match status" value="1"/>
</dbReference>
<dbReference type="SMART" id="SM00954">
    <property type="entry name" value="RelA_SpoT"/>
    <property type="match status" value="1"/>
</dbReference>
<dbReference type="InterPro" id="IPR007685">
    <property type="entry name" value="RelA_SpoT"/>
</dbReference>
<protein>
    <submittedName>
        <fullName evidence="4">PpGpp synthetase/RelA/SpoT-type nucleotidyltransferase</fullName>
    </submittedName>
</protein>
<keyword evidence="1" id="KW-0175">Coiled coil</keyword>
<evidence type="ECO:0000313" key="5">
    <source>
        <dbReference type="Proteomes" id="UP000562492"/>
    </source>
</evidence>
<dbReference type="EMBL" id="JACHKZ010000013">
    <property type="protein sequence ID" value="MBB6578282.1"/>
    <property type="molecule type" value="Genomic_DNA"/>
</dbReference>
<dbReference type="PANTHER" id="PTHR41773:SF1">
    <property type="entry name" value="RELA_SPOT DOMAIN-CONTAINING PROTEIN"/>
    <property type="match status" value="1"/>
</dbReference>
<feature type="domain" description="RelA/SpoT" evidence="3">
    <location>
        <begin position="52"/>
        <end position="187"/>
    </location>
</feature>
<dbReference type="Pfam" id="PF04607">
    <property type="entry name" value="RelA_SpoT"/>
    <property type="match status" value="1"/>
</dbReference>
<dbReference type="Proteomes" id="UP000562492">
    <property type="component" value="Unassembled WGS sequence"/>
</dbReference>
<feature type="region of interest" description="Disordered" evidence="2">
    <location>
        <begin position="218"/>
        <end position="237"/>
    </location>
</feature>
<keyword evidence="5" id="KW-1185">Reference proteome</keyword>
<dbReference type="InterPro" id="IPR043519">
    <property type="entry name" value="NT_sf"/>
</dbReference>
<evidence type="ECO:0000313" key="4">
    <source>
        <dbReference type="EMBL" id="MBB6578282.1"/>
    </source>
</evidence>
<dbReference type="PANTHER" id="PTHR41773">
    <property type="entry name" value="GTP PYROPHOSPHATASE-RELATED"/>
    <property type="match status" value="1"/>
</dbReference>
<reference evidence="4 5" key="1">
    <citation type="submission" date="2020-08" db="EMBL/GenBank/DDBJ databases">
        <title>Functional genomics of gut bacteria from endangered species of beetles.</title>
        <authorList>
            <person name="Carlos-Shanley C."/>
        </authorList>
    </citation>
    <scope>NUCLEOTIDE SEQUENCE [LARGE SCALE GENOMIC DNA]</scope>
    <source>
        <strain evidence="4 5">S00124</strain>
    </source>
</reference>
<evidence type="ECO:0000256" key="2">
    <source>
        <dbReference type="SAM" id="MobiDB-lite"/>
    </source>
</evidence>
<proteinExistence type="predicted"/>
<dbReference type="Gene3D" id="1.10.287.860">
    <property type="entry name" value="Nucleotidyltransferase"/>
    <property type="match status" value="1"/>
</dbReference>
<gene>
    <name evidence="4" type="ORF">HNP33_002363</name>
</gene>
<feature type="coiled-coil region" evidence="1">
    <location>
        <begin position="47"/>
        <end position="74"/>
    </location>
</feature>
<name>A0ABR6RGN4_9BURK</name>
<evidence type="ECO:0000256" key="1">
    <source>
        <dbReference type="SAM" id="Coils"/>
    </source>
</evidence>
<accession>A0ABR6RGN4</accession>
<dbReference type="Gene3D" id="3.30.460.10">
    <property type="entry name" value="Beta Polymerase, domain 2"/>
    <property type="match status" value="1"/>
</dbReference>
<sequence>MPFHDFELRKQEFLAEYAQRLPTLKAAAASFNALIEAILQGLPGVNIAKIECRVKNAEEAVRKFKRKYRNALEDRTESYAIGDYITDLIGVRVVCLYEDEPPAIMAKVREYFDVIEITDKTAPMEDSESDFGYKGIHMDLRFNNEQAQLSEHKAYAQQAFELQIRTIIQDSWSELDHKIKYKKSIPTNLKRRINILSALFELADREFLQIRNETNQALALSRADPEDEADTAPPPHLDGNEPLDAFGFVAFGQRHFPGYDFDPQKVEFFIDELVNDFGVRQASWLFAVVQKHISTARHYKADFQHRYPSSSFNPFTVMRHCLYLEDKQRFRRSLRNSAREAFEEWLELHQPTRRTAA</sequence>
<evidence type="ECO:0000259" key="3">
    <source>
        <dbReference type="SMART" id="SM00954"/>
    </source>
</evidence>
<dbReference type="RefSeq" id="WP_184708623.1">
    <property type="nucleotide sequence ID" value="NZ_JACHKZ010000013.1"/>
</dbReference>